<dbReference type="EMBL" id="JRLX01000004">
    <property type="protein sequence ID" value="KGO87648.1"/>
    <property type="molecule type" value="Genomic_DNA"/>
</dbReference>
<proteinExistence type="predicted"/>
<dbReference type="PROSITE" id="PS51352">
    <property type="entry name" value="THIOREDOXIN_2"/>
    <property type="match status" value="1"/>
</dbReference>
<dbReference type="InterPro" id="IPR036249">
    <property type="entry name" value="Thioredoxin-like_sf"/>
</dbReference>
<sequence>MKSKLFLLLFCLTAFSVMAKPIIIKGKINGKLPETLRYTAPVNGASGFDIYYTAKVDAKGNFKIIADIDEVSFIDIFYNYLWAGNIVAAPGGQYTVTITENEGKVNNAITGTDDALQKRYAGVLPFYRITLMYNLAQEAAKIESPAEFEAFFDSKYNADISAINAASPPGYLQPLLYERQYFYTTAMSLAIFSKHSHVKYNGGAPVAEAFNILWKGLYDKVTPDKEYINKLPVGYWYLMGYEYFKTYEEAGFDVTKIAEDTKLSREEIRKKHLRYIPAQNAEYYLAVTQHQNVYEGQMEKYALESYLDFKKAYPNSSYTKYLDTEMAPLVAFFAQSGNLPQGAAYVDNYANINSLEELIKKFPGKKLYIDVWATWCGPCRDEFKYKDALYKLLAANDITVVYISIDQDARDEGWKKMISHYGLQGHHIRANKALDSSVSHHFSGTESISIPWYILIGSKGEIAVKYAAPPSEMDKLEKEISKL</sequence>
<dbReference type="Pfam" id="PF08534">
    <property type="entry name" value="Redoxin"/>
    <property type="match status" value="1"/>
</dbReference>
<evidence type="ECO:0000256" key="4">
    <source>
        <dbReference type="ARBA" id="ARBA00023284"/>
    </source>
</evidence>
<dbReference type="AlphaFoldDB" id="A0A0A2M8B1"/>
<dbReference type="PANTHER" id="PTHR42852">
    <property type="entry name" value="THIOL:DISULFIDE INTERCHANGE PROTEIN DSBE"/>
    <property type="match status" value="1"/>
</dbReference>
<dbReference type="SUPFAM" id="SSF52833">
    <property type="entry name" value="Thioredoxin-like"/>
    <property type="match status" value="1"/>
</dbReference>
<dbReference type="OrthoDB" id="743079at2"/>
<dbReference type="InterPro" id="IPR050553">
    <property type="entry name" value="Thioredoxin_ResA/DsbE_sf"/>
</dbReference>
<comment type="subcellular location">
    <subcellularLocation>
        <location evidence="1">Cell envelope</location>
    </subcellularLocation>
</comment>
<dbReference type="CDD" id="cd02966">
    <property type="entry name" value="TlpA_like_family"/>
    <property type="match status" value="1"/>
</dbReference>
<dbReference type="eggNOG" id="COG0526">
    <property type="taxonomic scope" value="Bacteria"/>
</dbReference>
<comment type="caution">
    <text evidence="7">The sequence shown here is derived from an EMBL/GenBank/DDBJ whole genome shotgun (WGS) entry which is preliminary data.</text>
</comment>
<dbReference type="InterPro" id="IPR013766">
    <property type="entry name" value="Thioredoxin_domain"/>
</dbReference>
<dbReference type="Proteomes" id="UP000030152">
    <property type="component" value="Unassembled WGS sequence"/>
</dbReference>
<dbReference type="GO" id="GO:0016491">
    <property type="term" value="F:oxidoreductase activity"/>
    <property type="evidence" value="ECO:0007669"/>
    <property type="project" value="InterPro"/>
</dbReference>
<evidence type="ECO:0000256" key="2">
    <source>
        <dbReference type="ARBA" id="ARBA00022748"/>
    </source>
</evidence>
<dbReference type="Gene3D" id="3.40.30.10">
    <property type="entry name" value="Glutaredoxin"/>
    <property type="match status" value="1"/>
</dbReference>
<feature type="signal peptide" evidence="5">
    <location>
        <begin position="1"/>
        <end position="19"/>
    </location>
</feature>
<evidence type="ECO:0000256" key="1">
    <source>
        <dbReference type="ARBA" id="ARBA00004196"/>
    </source>
</evidence>
<gene>
    <name evidence="7" type="ORF">Q765_05830</name>
</gene>
<dbReference type="RefSeq" id="WP_020212510.1">
    <property type="nucleotide sequence ID" value="NZ_JRLX01000004.1"/>
</dbReference>
<feature type="domain" description="Thioredoxin" evidence="6">
    <location>
        <begin position="321"/>
        <end position="483"/>
    </location>
</feature>
<evidence type="ECO:0000256" key="5">
    <source>
        <dbReference type="SAM" id="SignalP"/>
    </source>
</evidence>
<keyword evidence="3" id="KW-1015">Disulfide bond</keyword>
<protein>
    <recommendedName>
        <fullName evidence="6">Thioredoxin domain-containing protein</fullName>
    </recommendedName>
</protein>
<dbReference type="PANTHER" id="PTHR42852:SF6">
    <property type="entry name" value="THIOL:DISULFIDE INTERCHANGE PROTEIN DSBE"/>
    <property type="match status" value="1"/>
</dbReference>
<organism evidence="7 8">
    <name type="scientific">Flavobacterium rivuli WB 3.3-2 = DSM 21788</name>
    <dbReference type="NCBI Taxonomy" id="1121895"/>
    <lineage>
        <taxon>Bacteria</taxon>
        <taxon>Pseudomonadati</taxon>
        <taxon>Bacteroidota</taxon>
        <taxon>Flavobacteriia</taxon>
        <taxon>Flavobacteriales</taxon>
        <taxon>Flavobacteriaceae</taxon>
        <taxon>Flavobacterium</taxon>
    </lineage>
</organism>
<accession>A0A0A2M8B1</accession>
<keyword evidence="2" id="KW-0201">Cytochrome c-type biogenesis</keyword>
<dbReference type="GO" id="GO:0030313">
    <property type="term" value="C:cell envelope"/>
    <property type="evidence" value="ECO:0007669"/>
    <property type="project" value="UniProtKB-SubCell"/>
</dbReference>
<evidence type="ECO:0000256" key="3">
    <source>
        <dbReference type="ARBA" id="ARBA00023157"/>
    </source>
</evidence>
<evidence type="ECO:0000259" key="6">
    <source>
        <dbReference type="PROSITE" id="PS51352"/>
    </source>
</evidence>
<reference evidence="7 8" key="1">
    <citation type="submission" date="2013-09" db="EMBL/GenBank/DDBJ databases">
        <authorList>
            <person name="Zeng Z."/>
            <person name="Chen C."/>
        </authorList>
    </citation>
    <scope>NUCLEOTIDE SEQUENCE [LARGE SCALE GENOMIC DNA]</scope>
    <source>
        <strain evidence="7 8">WB 3.3-2</strain>
    </source>
</reference>
<name>A0A0A2M8B1_9FLAO</name>
<feature type="chain" id="PRO_5001991817" description="Thioredoxin domain-containing protein" evidence="5">
    <location>
        <begin position="20"/>
        <end position="483"/>
    </location>
</feature>
<keyword evidence="8" id="KW-1185">Reference proteome</keyword>
<evidence type="ECO:0000313" key="8">
    <source>
        <dbReference type="Proteomes" id="UP000030152"/>
    </source>
</evidence>
<dbReference type="InterPro" id="IPR013740">
    <property type="entry name" value="Redoxin"/>
</dbReference>
<dbReference type="GO" id="GO:0017004">
    <property type="term" value="P:cytochrome complex assembly"/>
    <property type="evidence" value="ECO:0007669"/>
    <property type="project" value="UniProtKB-KW"/>
</dbReference>
<evidence type="ECO:0000313" key="7">
    <source>
        <dbReference type="EMBL" id="KGO87648.1"/>
    </source>
</evidence>
<keyword evidence="4" id="KW-0676">Redox-active center</keyword>
<keyword evidence="5" id="KW-0732">Signal</keyword>
<dbReference type="STRING" id="1121895.GCA_000378485_01373"/>